<dbReference type="InterPro" id="IPR010243">
    <property type="entry name" value="RNA_pol_bsu_bac"/>
</dbReference>
<comment type="similarity">
    <text evidence="2 9 10">Belongs to the RNA polymerase beta chain family.</text>
</comment>
<dbReference type="InterPro" id="IPR042107">
    <property type="entry name" value="DNA-dir_RNA_pol_bsu_ext_1_sf"/>
</dbReference>
<keyword evidence="3 9" id="KW-0240">DNA-directed RNA polymerase</keyword>
<comment type="function">
    <text evidence="1 9 11">DNA-dependent RNA polymerase catalyzes the transcription of DNA into RNA using the four ribonucleoside triphosphates as substrates.</text>
</comment>
<keyword evidence="5 9" id="KW-0548">Nucleotidyltransferase</keyword>
<dbReference type="GO" id="GO:0003677">
    <property type="term" value="F:DNA binding"/>
    <property type="evidence" value="ECO:0007669"/>
    <property type="project" value="UniProtKB-UniRule"/>
</dbReference>
<dbReference type="GeneID" id="13543480"/>
<evidence type="ECO:0000259" key="15">
    <source>
        <dbReference type="Pfam" id="PF04561"/>
    </source>
</evidence>
<dbReference type="InterPro" id="IPR014724">
    <property type="entry name" value="RNA_pol_RPB2_OB-fold"/>
</dbReference>
<geneLocation type="chloroplast" evidence="17"/>
<evidence type="ECO:0000256" key="11">
    <source>
        <dbReference type="RuleBase" id="RU363031"/>
    </source>
</evidence>
<gene>
    <name evidence="9 17" type="primary">rpoB</name>
</gene>
<accession>J7K8H3</accession>
<evidence type="ECO:0000256" key="2">
    <source>
        <dbReference type="ARBA" id="ARBA00006835"/>
    </source>
</evidence>
<evidence type="ECO:0000256" key="12">
    <source>
        <dbReference type="SAM" id="MobiDB-lite"/>
    </source>
</evidence>
<reference evidence="17" key="1">
    <citation type="journal article" date="2012" name="Eukaryot. Cell">
        <title>Complete Mitochondrial and Plastid Genomes of the Green Microalga Trebouxiophyceae sp. Strain MX-AZ01 Isolated from a Highly Acidic Geothermal Lake.</title>
        <authorList>
            <person name="Servin-Garciduenas L.E."/>
            <person name="Martinez-Romero E."/>
        </authorList>
    </citation>
    <scope>NUCLEOTIDE SEQUENCE</scope>
    <source>
        <strain evidence="17">MX-AZ01</strain>
    </source>
</reference>
<dbReference type="GO" id="GO:0009507">
    <property type="term" value="C:chloroplast"/>
    <property type="evidence" value="ECO:0007669"/>
    <property type="project" value="UniProtKB-SubCell"/>
</dbReference>
<dbReference type="RefSeq" id="YP_006666434.1">
    <property type="nucleotide sequence ID" value="NC_018569.1"/>
</dbReference>
<dbReference type="PANTHER" id="PTHR20856">
    <property type="entry name" value="DNA-DIRECTED RNA POLYMERASE I SUBUNIT 2"/>
    <property type="match status" value="1"/>
</dbReference>
<comment type="catalytic activity">
    <reaction evidence="8 9 11">
        <text>RNA(n) + a ribonucleoside 5'-triphosphate = RNA(n+1) + diphosphate</text>
        <dbReference type="Rhea" id="RHEA:21248"/>
        <dbReference type="Rhea" id="RHEA-COMP:14527"/>
        <dbReference type="Rhea" id="RHEA-COMP:17342"/>
        <dbReference type="ChEBI" id="CHEBI:33019"/>
        <dbReference type="ChEBI" id="CHEBI:61557"/>
        <dbReference type="ChEBI" id="CHEBI:140395"/>
        <dbReference type="EC" id="2.7.7.6"/>
    </reaction>
</comment>
<keyword evidence="6 9" id="KW-0804">Transcription</keyword>
<dbReference type="HAMAP" id="MF_01321">
    <property type="entry name" value="RNApol_bact_RpoB"/>
    <property type="match status" value="1"/>
</dbReference>
<name>J7K8H3_9CHLO</name>
<dbReference type="InterPro" id="IPR037034">
    <property type="entry name" value="RNA_pol_Rpb2_2_sf"/>
</dbReference>
<dbReference type="CDD" id="cd00653">
    <property type="entry name" value="RNA_pol_B_RPB2"/>
    <property type="match status" value="1"/>
</dbReference>
<dbReference type="GO" id="GO:0032549">
    <property type="term" value="F:ribonucleoside binding"/>
    <property type="evidence" value="ECO:0007669"/>
    <property type="project" value="InterPro"/>
</dbReference>
<dbReference type="PROSITE" id="PS01166">
    <property type="entry name" value="RNA_POL_BETA"/>
    <property type="match status" value="1"/>
</dbReference>
<feature type="region of interest" description="Disordered" evidence="12">
    <location>
        <begin position="94"/>
        <end position="214"/>
    </location>
</feature>
<evidence type="ECO:0000256" key="8">
    <source>
        <dbReference type="ARBA" id="ARBA00048552"/>
    </source>
</evidence>
<dbReference type="InterPro" id="IPR037033">
    <property type="entry name" value="DNA-dir_RNAP_su2_hyb_sf"/>
</dbReference>
<dbReference type="GO" id="GO:0000428">
    <property type="term" value="C:DNA-directed RNA polymerase complex"/>
    <property type="evidence" value="ECO:0007669"/>
    <property type="project" value="UniProtKB-KW"/>
</dbReference>
<evidence type="ECO:0000259" key="14">
    <source>
        <dbReference type="Pfam" id="PF04560"/>
    </source>
</evidence>
<dbReference type="EC" id="2.7.7.6" evidence="9"/>
<dbReference type="Gene3D" id="2.30.150.10">
    <property type="entry name" value="DNA-directed RNA polymerase, beta subunit, external 1 domain"/>
    <property type="match status" value="1"/>
</dbReference>
<dbReference type="Pfam" id="PF04561">
    <property type="entry name" value="RNA_pol_Rpb2_2"/>
    <property type="match status" value="1"/>
</dbReference>
<dbReference type="SUPFAM" id="SSF64484">
    <property type="entry name" value="beta and beta-prime subunits of DNA dependent RNA-polymerase"/>
    <property type="match status" value="2"/>
</dbReference>
<feature type="domain" description="DNA-directed RNA polymerase subunit 2 hybrid-binding" evidence="13">
    <location>
        <begin position="884"/>
        <end position="1260"/>
    </location>
</feature>
<dbReference type="Gene3D" id="3.90.1110.10">
    <property type="entry name" value="RNA polymerase Rpb2, domain 2"/>
    <property type="match status" value="1"/>
</dbReference>
<dbReference type="Gene3D" id="3.90.1800.10">
    <property type="entry name" value="RNA polymerase alpha subunit dimerisation domain"/>
    <property type="match status" value="1"/>
</dbReference>
<dbReference type="InterPro" id="IPR007121">
    <property type="entry name" value="RNA_pol_bsu_CS"/>
</dbReference>
<evidence type="ECO:0000259" key="16">
    <source>
        <dbReference type="Pfam" id="PF04565"/>
    </source>
</evidence>
<dbReference type="Pfam" id="PF04565">
    <property type="entry name" value="RNA_pol_Rpb2_3"/>
    <property type="match status" value="1"/>
</dbReference>
<evidence type="ECO:0000256" key="6">
    <source>
        <dbReference type="ARBA" id="ARBA00023163"/>
    </source>
</evidence>
<comment type="subunit">
    <text evidence="7 9 11">In plastids the minimal PEP RNA polymerase catalytic core is composed of four subunits: alpha, beta, beta', and beta''. When a (nuclear-encoded) sigma factor is associated with the core the holoenzyme is formed, which can initiate transcription.</text>
</comment>
<protein>
    <recommendedName>
        <fullName evidence="9">DNA-directed RNA polymerase subunit beta</fullName>
        <ecNumber evidence="9">2.7.7.6</ecNumber>
    </recommendedName>
    <alternativeName>
        <fullName evidence="9">PEP</fullName>
    </alternativeName>
    <alternativeName>
        <fullName evidence="9">Plastid-encoded RNA polymerase subunit beta</fullName>
        <shortName evidence="9">RNA polymerase subunit beta</shortName>
    </alternativeName>
</protein>
<evidence type="ECO:0000256" key="7">
    <source>
        <dbReference type="ARBA" id="ARBA00026088"/>
    </source>
</evidence>
<dbReference type="GO" id="GO:0006351">
    <property type="term" value="P:DNA-templated transcription"/>
    <property type="evidence" value="ECO:0007669"/>
    <property type="project" value="UniProtKB-UniRule"/>
</dbReference>
<dbReference type="InterPro" id="IPR007120">
    <property type="entry name" value="DNA-dir_RNAP_su2_dom"/>
</dbReference>
<feature type="region of interest" description="Disordered" evidence="12">
    <location>
        <begin position="739"/>
        <end position="766"/>
    </location>
</feature>
<keyword evidence="17" id="KW-0150">Chloroplast</keyword>
<feature type="domain" description="RNA polymerase Rpb2" evidence="16">
    <location>
        <begin position="501"/>
        <end position="569"/>
    </location>
</feature>
<evidence type="ECO:0000313" key="17">
    <source>
        <dbReference type="EMBL" id="AFQ93789.1"/>
    </source>
</evidence>
<dbReference type="EMBL" id="JX402620">
    <property type="protein sequence ID" value="AFQ93789.1"/>
    <property type="molecule type" value="Genomic_DNA"/>
</dbReference>
<keyword evidence="17" id="KW-0934">Plastid</keyword>
<feature type="domain" description="RNA polymerase Rpb2" evidence="15">
    <location>
        <begin position="363"/>
        <end position="443"/>
    </location>
</feature>
<evidence type="ECO:0000256" key="1">
    <source>
        <dbReference type="ARBA" id="ARBA00004026"/>
    </source>
</evidence>
<dbReference type="InterPro" id="IPR007645">
    <property type="entry name" value="RNA_pol_Rpb2_3"/>
</dbReference>
<feature type="domain" description="RNA polymerase Rpb2" evidence="14">
    <location>
        <begin position="1262"/>
        <end position="1334"/>
    </location>
</feature>
<organism evidence="17">
    <name type="scientific">Trebouxiophyceae sp. MX-AZ01</name>
    <dbReference type="NCBI Taxonomy" id="1208065"/>
    <lineage>
        <taxon>Eukaryota</taxon>
        <taxon>Viridiplantae</taxon>
        <taxon>Chlorophyta</taxon>
        <taxon>core chlorophytes</taxon>
        <taxon>Trebouxiophyceae</taxon>
    </lineage>
</organism>
<dbReference type="Gene3D" id="2.40.50.100">
    <property type="match status" value="2"/>
</dbReference>
<dbReference type="Gene3D" id="2.40.50.150">
    <property type="match status" value="1"/>
</dbReference>
<evidence type="ECO:0000256" key="9">
    <source>
        <dbReference type="HAMAP-Rule" id="MF_01321"/>
    </source>
</evidence>
<dbReference type="Pfam" id="PF00562">
    <property type="entry name" value="RNA_pol_Rpb2_6"/>
    <property type="match status" value="1"/>
</dbReference>
<sequence length="1353" mass="148140">MIDNHTIAATYKSSFLVPELVEIQRRSFARFLEHGVVEEFSKINPIRSQAAGLELTFYPANYLLVLPDYTVTGAVLQGKTYSCKMYVPARLAPTDHGVRESGQPTKGRGAAPSETVHSEGCDATSPGDMAPISRASTDRRGVSTLWAAQASPGKQGGLRGHRPTPQAVAPVDLGDGATSDSSRRPHSGVAHDRRHLPMGGPSKVPEGERGRPGVEPPIMFSIGSPHQADLAWPSTPSNANSSWVLVASLPLMTRRGHFIINGSPRVMVNQLIRSPGVYFHERIWGLGKRRRRLVYADFVSRRGAWLRIQTDNNGNTWARLKKTPKIPFWLFCDGMAICERATAGWSPGDRETLLELCEETDTTGRLPSAEKGQQFLVRRFKNPRTYDLGPLGRDRLNKRLGLSVMSCQLTSNDLYAALDHMKGLLRDRLRVDDIDHLKNRRVRGSGELVQGQFEAGLYRMERGILAKLRKPLKGAVLRSLIDTRPIDGALRELFGASPLSQYMDQTNPLAEITHKRRMSSLGPGGINRENAGMAIRGIHPTHYGRICPIETPEGKNAGLVNSLTTHARIRNSGILETPYYKVLRGQAQRQLGLEYVSAEGEEGGWARVAPGDAHCSTCRLLPMTPLAVREAGNPEEDFRETGRDAVNYLAISPTQMISVATSLIPFLEHDDANRALMGSNMQRQALPLLRPERPVVGTGLEALVVAESGHALQACSSGYASQVDGKRVVMHAFSSSSLRGPHVAVSPNDSGRHPGHGTPGWGHGADPGRREMAWREGIAGSVAGLGDARRPGQDGGVHLGHQHLPSNRVGRKMALPSDVFARLRGLGMGMVAWPWEGRGLGGDRLKGWPQDRPASGADLHQSLPVGGVSPTGHGGGRLAMSVVEYHLHSYHRSNQETCLTQVPAISEGGWTQRGDLLADCSASQFGELALGKNLLIAYLPWEGYNFEDAVVISDRLIYDDVYTSIHVQKLEVDVRETRFGRERITRKLPGLPSEQLSGLDDQGLASVGSWVREGDLLVGKVSPRSGLELSPYERLAYDIADVEADTMEDTSLRVPKGVEGRVINSQAVDSPSVPTDGRSPGPARARIYLAERRRIQVGDKVAGRHGNKGIVSAILPRQDMPFLPNGEPVDMILNPLGIPSRMNVGQVFECLLGLAGLQLGQRFKVTPFDEIYGPEASRSLVYLKLYQARLRTNQGWLFNPLFPGKSALFDGRTGRPFQQWVTVGCAYMLKLVHLVDEKIHARSTGPYALVTKQPLGGRSKHGGQRLGEMEVWALEGFGAAYILQEMLTSKSDDIEGRQKAVESILFKRKMRLGNPEAFKVLISELQSLCLDVGVYAISPDRLHREMIDVATMP</sequence>
<evidence type="ECO:0000259" key="13">
    <source>
        <dbReference type="Pfam" id="PF00562"/>
    </source>
</evidence>
<proteinExistence type="inferred from homology"/>
<dbReference type="Gene3D" id="3.90.1100.10">
    <property type="match status" value="2"/>
</dbReference>
<dbReference type="InterPro" id="IPR007641">
    <property type="entry name" value="RNA_pol_Rpb2_7"/>
</dbReference>
<evidence type="ECO:0000256" key="3">
    <source>
        <dbReference type="ARBA" id="ARBA00022478"/>
    </source>
</evidence>
<dbReference type="GO" id="GO:0003899">
    <property type="term" value="F:DNA-directed RNA polymerase activity"/>
    <property type="evidence" value="ECO:0007669"/>
    <property type="project" value="UniProtKB-UniRule"/>
</dbReference>
<comment type="subcellular location">
    <subcellularLocation>
        <location evidence="9">Plastid</location>
        <location evidence="9">Chloroplast</location>
    </subcellularLocation>
</comment>
<dbReference type="InterPro" id="IPR007642">
    <property type="entry name" value="RNA_pol_Rpb2_2"/>
</dbReference>
<evidence type="ECO:0000256" key="4">
    <source>
        <dbReference type="ARBA" id="ARBA00022679"/>
    </source>
</evidence>
<dbReference type="InterPro" id="IPR015712">
    <property type="entry name" value="DNA-dir_RNA_pol_su2"/>
</dbReference>
<dbReference type="Pfam" id="PF04560">
    <property type="entry name" value="RNA_pol_Rpb2_7"/>
    <property type="match status" value="1"/>
</dbReference>
<evidence type="ECO:0000256" key="10">
    <source>
        <dbReference type="RuleBase" id="RU000434"/>
    </source>
</evidence>
<keyword evidence="4 9" id="KW-0808">Transferase</keyword>
<evidence type="ECO:0000256" key="5">
    <source>
        <dbReference type="ARBA" id="ARBA00022695"/>
    </source>
</evidence>
<dbReference type="Gene3D" id="2.40.270.10">
    <property type="entry name" value="DNA-directed RNA polymerase, subunit 2, domain 6"/>
    <property type="match status" value="2"/>
</dbReference>